<protein>
    <recommendedName>
        <fullName evidence="3">EAL domain-containing protein</fullName>
    </recommendedName>
</protein>
<dbReference type="SUPFAM" id="SSF141868">
    <property type="entry name" value="EAL domain-like"/>
    <property type="match status" value="1"/>
</dbReference>
<evidence type="ECO:0008006" key="3">
    <source>
        <dbReference type="Google" id="ProtNLM"/>
    </source>
</evidence>
<evidence type="ECO:0000313" key="1">
    <source>
        <dbReference type="EMBL" id="MBL1376337.1"/>
    </source>
</evidence>
<organism evidence="1 2">
    <name type="scientific">Zobellella iuensis</name>
    <dbReference type="NCBI Taxonomy" id="2803811"/>
    <lineage>
        <taxon>Bacteria</taxon>
        <taxon>Pseudomonadati</taxon>
        <taxon>Pseudomonadota</taxon>
        <taxon>Gammaproteobacteria</taxon>
        <taxon>Aeromonadales</taxon>
        <taxon>Aeromonadaceae</taxon>
        <taxon>Zobellella</taxon>
    </lineage>
</organism>
<name>A0ABS1QP91_9GAMM</name>
<keyword evidence="2" id="KW-1185">Reference proteome</keyword>
<dbReference type="Gene3D" id="3.20.20.450">
    <property type="entry name" value="EAL domain"/>
    <property type="match status" value="1"/>
</dbReference>
<gene>
    <name evidence="1" type="ORF">JKV55_03180</name>
</gene>
<dbReference type="InterPro" id="IPR035919">
    <property type="entry name" value="EAL_sf"/>
</dbReference>
<accession>A0ABS1QP91</accession>
<dbReference type="EMBL" id="JAERTZ010000008">
    <property type="protein sequence ID" value="MBL1376337.1"/>
    <property type="molecule type" value="Genomic_DNA"/>
</dbReference>
<dbReference type="RefSeq" id="WP_202082300.1">
    <property type="nucleotide sequence ID" value="NZ_JAERTZ010000008.1"/>
</dbReference>
<sequence length="290" mass="32327">MLLPDPYDDVLEQLYLLHPRSVLRELAVLRRQGEELVAGLGGLNITPHHGGIFGAYRHRPLFNETSLRVTGESGNHINPDILYLQAWNEADILFLDRFLRMVHVLHHQLHRRQGGLIVDVHPRHIGSLPGDHGKVFGRLLQRVGLTPSAVILRLAAAPLLAEGHVQKAARSFIRHGYRILAEAVPQEPEALSRLASIGVHWVSPDLDIKHPGARRRRLRLWLQQAHRTGLLSLAPASTTQLAQEGFRQMGFLLTRTPSAPLQDAITPVPMTRVGNMVPASAEDNPPSWLL</sequence>
<comment type="caution">
    <text evidence="1">The sequence shown here is derived from an EMBL/GenBank/DDBJ whole genome shotgun (WGS) entry which is preliminary data.</text>
</comment>
<proteinExistence type="predicted"/>
<reference evidence="2" key="1">
    <citation type="submission" date="2021-01" db="EMBL/GenBank/DDBJ databases">
        <title>Genome public.</title>
        <authorList>
            <person name="Liu C."/>
            <person name="Sun Q."/>
        </authorList>
    </citation>
    <scope>NUCLEOTIDE SEQUENCE [LARGE SCALE GENOMIC DNA]</scope>
    <source>
        <strain evidence="2">CGMCC 1.18722</strain>
    </source>
</reference>
<evidence type="ECO:0000313" key="2">
    <source>
        <dbReference type="Proteomes" id="UP000638570"/>
    </source>
</evidence>
<dbReference type="Proteomes" id="UP000638570">
    <property type="component" value="Unassembled WGS sequence"/>
</dbReference>